<evidence type="ECO:0000256" key="4">
    <source>
        <dbReference type="ARBA" id="ARBA00022989"/>
    </source>
</evidence>
<comment type="similarity">
    <text evidence="2">Belongs to the TMEM86 family.</text>
</comment>
<proteinExistence type="inferred from homology"/>
<protein>
    <recommendedName>
        <fullName evidence="8">YhhN-like protein</fullName>
    </recommendedName>
</protein>
<dbReference type="Pfam" id="PF07947">
    <property type="entry name" value="YhhN"/>
    <property type="match status" value="1"/>
</dbReference>
<organism evidence="7">
    <name type="scientific">marine sediment metagenome</name>
    <dbReference type="NCBI Taxonomy" id="412755"/>
    <lineage>
        <taxon>unclassified sequences</taxon>
        <taxon>metagenomes</taxon>
        <taxon>ecological metagenomes</taxon>
    </lineage>
</organism>
<keyword evidence="3 6" id="KW-0812">Transmembrane</keyword>
<evidence type="ECO:0000256" key="5">
    <source>
        <dbReference type="ARBA" id="ARBA00023136"/>
    </source>
</evidence>
<feature type="transmembrane region" description="Helical" evidence="6">
    <location>
        <begin position="5"/>
        <end position="21"/>
    </location>
</feature>
<comment type="caution">
    <text evidence="7">The sequence shown here is derived from an EMBL/GenBank/DDBJ whole genome shotgun (WGS) entry which is preliminary data.</text>
</comment>
<comment type="subcellular location">
    <subcellularLocation>
        <location evidence="1">Membrane</location>
        <topology evidence="1">Multi-pass membrane protein</topology>
    </subcellularLocation>
</comment>
<evidence type="ECO:0000256" key="2">
    <source>
        <dbReference type="ARBA" id="ARBA00007375"/>
    </source>
</evidence>
<keyword evidence="5 6" id="KW-0472">Membrane</keyword>
<dbReference type="InterPro" id="IPR012506">
    <property type="entry name" value="TMEM86B-like"/>
</dbReference>
<feature type="transmembrane region" description="Helical" evidence="6">
    <location>
        <begin position="27"/>
        <end position="46"/>
    </location>
</feature>
<dbReference type="AlphaFoldDB" id="X1HM60"/>
<evidence type="ECO:0000256" key="3">
    <source>
        <dbReference type="ARBA" id="ARBA00022692"/>
    </source>
</evidence>
<gene>
    <name evidence="7" type="ORF">S03H2_36718</name>
</gene>
<dbReference type="EMBL" id="BARU01022552">
    <property type="protein sequence ID" value="GAH58130.1"/>
    <property type="molecule type" value="Genomic_DNA"/>
</dbReference>
<evidence type="ECO:0000256" key="1">
    <source>
        <dbReference type="ARBA" id="ARBA00004141"/>
    </source>
</evidence>
<dbReference type="GO" id="GO:0016020">
    <property type="term" value="C:membrane"/>
    <property type="evidence" value="ECO:0007669"/>
    <property type="project" value="UniProtKB-SubCell"/>
</dbReference>
<evidence type="ECO:0008006" key="8">
    <source>
        <dbReference type="Google" id="ProtNLM"/>
    </source>
</evidence>
<feature type="transmembrane region" description="Helical" evidence="6">
    <location>
        <begin position="58"/>
        <end position="76"/>
    </location>
</feature>
<accession>X1HM60</accession>
<sequence length="78" mass="8899">MIVYLNVILIMSFASFTRIWALKGLSFWLPFVGSIFFIASDSLLAFRNVKTKLSKGWVSIMITYILAQLLIIFGFLCV</sequence>
<evidence type="ECO:0000313" key="7">
    <source>
        <dbReference type="EMBL" id="GAH58130.1"/>
    </source>
</evidence>
<evidence type="ECO:0000256" key="6">
    <source>
        <dbReference type="SAM" id="Phobius"/>
    </source>
</evidence>
<reference evidence="7" key="1">
    <citation type="journal article" date="2014" name="Front. Microbiol.">
        <title>High frequency of phylogenetically diverse reductive dehalogenase-homologous genes in deep subseafloor sedimentary metagenomes.</title>
        <authorList>
            <person name="Kawai M."/>
            <person name="Futagami T."/>
            <person name="Toyoda A."/>
            <person name="Takaki Y."/>
            <person name="Nishi S."/>
            <person name="Hori S."/>
            <person name="Arai W."/>
            <person name="Tsubouchi T."/>
            <person name="Morono Y."/>
            <person name="Uchiyama I."/>
            <person name="Ito T."/>
            <person name="Fujiyama A."/>
            <person name="Inagaki F."/>
            <person name="Takami H."/>
        </authorList>
    </citation>
    <scope>NUCLEOTIDE SEQUENCE</scope>
    <source>
        <strain evidence="7">Expedition CK06-06</strain>
    </source>
</reference>
<name>X1HM60_9ZZZZ</name>
<keyword evidence="4 6" id="KW-1133">Transmembrane helix</keyword>